<dbReference type="PANTHER" id="PTHR47691:SF3">
    <property type="entry name" value="HTH-TYPE TRANSCRIPTIONAL REGULATOR RV0890C-RELATED"/>
    <property type="match status" value="1"/>
</dbReference>
<dbReference type="Gene3D" id="3.40.50.300">
    <property type="entry name" value="P-loop containing nucleotide triphosphate hydrolases"/>
    <property type="match status" value="1"/>
</dbReference>
<sequence length="1256" mass="146175">MEHPAVGFDDSTLIDPLDAILNDLAEDLDGDPITFQDLLQISRSDLGPNNIANITTAMEYFRSIENNKVYDKLDLVDYLINVTDTLNYHTVMGTNRVSDQLSQYKERLLKHREALRTKGVDIDKNFVGRIDDIKKIEGVISGDFAHYDSVRGVCICGLGGMGKTSLANEVCFRLYKSNQRWKIIRIDLRERDTLLDLLSLTLTELHETFSSTDIPEMIKKLWNIIPDIKRRTVLLFDNIDGLLQTRKGRQQIPQVLKFFNDFLQMLDDSTIRILITSRQKLIADDDKQFIDKMRQIGKSQKRMDELVLEIELKPLNVKEATELYEKCVDKQYKTDRKITGDIIRYCGYCPLAIRSTCSAVNGGLLEPQVIRYNLKIAAEKGGLSHALQVNNCLKQTFSSLSDEYQKKLARLTVFQTAKFDFSAASAVFGEVYMTMRPKMDLLALKTRHFVEITETEDYMPKEKTSSATTDIFLSSKLRYSLHPLVYMFLKELIKDGHFQDEVKFAWQGFVSHFEKAVQKIGEQMDKNCMIAWRMIEENKKHFISLFKGDHVLDTETTIDMKDRILLCTQMVLVGNLLLGDFHRINRIEKMLESSKQRKCTLEYLFWKIEKASFFFDVDRNELVSKYLLEIESSCDVVTAKGTALAPVFGIYFLLKGKFNMRRKQLKNAVQDLTMAQKLFNEHKFVRHRYMYHITNIYEKIAQAYLMLDPPAVEEARVNLYAAFEKAAEKVENFYNLDIPSFIASIGRLWYVLGLKENELKNTKEAKEYFEKSVRYYTKAMALDTQMNLHKYDNYADKLVKRAESYIELGLLKVSGALSDAVKDIKEADNIRRKILQPPHYKCTHTPHLVGKILLHKARQEYEKKQKGNAINHLWEGIMFYEITRDMTKCGGLHPIHIHRQEYEEIKAEHLWALQQARETQKIEPAIKFYNDFEKGKFEEDRQKARSERETIKHSEYVPIEDVKAEIMMAGPGNMTFMPVRADDSDSVSEEENIEMIEFKEVVFEDYKLKDDEVMDFDKLFKRMENPDDFSSSSEEEDVAVETETNVIEGKGFESLMEIQEDIDQNSSKSAKTDLTIEEDEVFDEKDETKEESGKNYLSEIQRKSTERSSLSSTSSQDMSTKEKRERFKRKRSRDPSMQAFLDSVERETSEKGKAVLKSTRSTSQDKSFDLEMPVLEYLNIVDTKDKEEKRKLLEDMKQRYPSVQEEEKEENTWETTRQSEDTEEQKVTMTVGRKRQLQLSRSEEVSRQKSSRDVKE</sequence>
<dbReference type="InterPro" id="IPR003593">
    <property type="entry name" value="AAA+_ATPase"/>
</dbReference>
<dbReference type="GO" id="GO:0016887">
    <property type="term" value="F:ATP hydrolysis activity"/>
    <property type="evidence" value="ECO:0007669"/>
    <property type="project" value="InterPro"/>
</dbReference>
<dbReference type="InterPro" id="IPR011990">
    <property type="entry name" value="TPR-like_helical_dom_sf"/>
</dbReference>
<feature type="compositionally biased region" description="Low complexity" evidence="1">
    <location>
        <begin position="1107"/>
        <end position="1118"/>
    </location>
</feature>
<name>A0A6J8CJ39_MYTCO</name>
<organism evidence="3 4">
    <name type="scientific">Mytilus coruscus</name>
    <name type="common">Sea mussel</name>
    <dbReference type="NCBI Taxonomy" id="42192"/>
    <lineage>
        <taxon>Eukaryota</taxon>
        <taxon>Metazoa</taxon>
        <taxon>Spiralia</taxon>
        <taxon>Lophotrochozoa</taxon>
        <taxon>Mollusca</taxon>
        <taxon>Bivalvia</taxon>
        <taxon>Autobranchia</taxon>
        <taxon>Pteriomorphia</taxon>
        <taxon>Mytilida</taxon>
        <taxon>Mytiloidea</taxon>
        <taxon>Mytilidae</taxon>
        <taxon>Mytilinae</taxon>
        <taxon>Mytilus</taxon>
    </lineage>
</organism>
<gene>
    <name evidence="3" type="ORF">MCOR_30395</name>
</gene>
<keyword evidence="4" id="KW-1185">Reference proteome</keyword>
<dbReference type="Pfam" id="PF00004">
    <property type="entry name" value="AAA"/>
    <property type="match status" value="1"/>
</dbReference>
<feature type="domain" description="AAA+ ATPase" evidence="2">
    <location>
        <begin position="149"/>
        <end position="294"/>
    </location>
</feature>
<feature type="region of interest" description="Disordered" evidence="1">
    <location>
        <begin position="1193"/>
        <end position="1256"/>
    </location>
</feature>
<feature type="compositionally biased region" description="Basic and acidic residues" evidence="1">
    <location>
        <begin position="1217"/>
        <end position="1226"/>
    </location>
</feature>
<proteinExistence type="predicted"/>
<dbReference type="EMBL" id="CACVKT020005565">
    <property type="protein sequence ID" value="CAC5395761.1"/>
    <property type="molecule type" value="Genomic_DNA"/>
</dbReference>
<evidence type="ECO:0000259" key="2">
    <source>
        <dbReference type="SMART" id="SM00382"/>
    </source>
</evidence>
<dbReference type="Gene3D" id="1.25.40.10">
    <property type="entry name" value="Tetratricopeptide repeat domain"/>
    <property type="match status" value="1"/>
</dbReference>
<evidence type="ECO:0000313" key="3">
    <source>
        <dbReference type="EMBL" id="CAC5395761.1"/>
    </source>
</evidence>
<feature type="compositionally biased region" description="Acidic residues" evidence="1">
    <location>
        <begin position="1075"/>
        <end position="1085"/>
    </location>
</feature>
<dbReference type="OrthoDB" id="6125577at2759"/>
<feature type="region of interest" description="Disordered" evidence="1">
    <location>
        <begin position="1058"/>
        <end position="1165"/>
    </location>
</feature>
<dbReference type="InterPro" id="IPR003959">
    <property type="entry name" value="ATPase_AAA_core"/>
</dbReference>
<dbReference type="AlphaFoldDB" id="A0A6J8CJ39"/>
<accession>A0A6J8CJ39</accession>
<feature type="compositionally biased region" description="Basic and acidic residues" evidence="1">
    <location>
        <begin position="1143"/>
        <end position="1153"/>
    </location>
</feature>
<dbReference type="GO" id="GO:0005524">
    <property type="term" value="F:ATP binding"/>
    <property type="evidence" value="ECO:0007669"/>
    <property type="project" value="InterPro"/>
</dbReference>
<dbReference type="SMART" id="SM00382">
    <property type="entry name" value="AAA"/>
    <property type="match status" value="1"/>
</dbReference>
<dbReference type="PANTHER" id="PTHR47691">
    <property type="entry name" value="REGULATOR-RELATED"/>
    <property type="match status" value="1"/>
</dbReference>
<evidence type="ECO:0000313" key="4">
    <source>
        <dbReference type="Proteomes" id="UP000507470"/>
    </source>
</evidence>
<evidence type="ECO:0000256" key="1">
    <source>
        <dbReference type="SAM" id="MobiDB-lite"/>
    </source>
</evidence>
<dbReference type="SUPFAM" id="SSF52540">
    <property type="entry name" value="P-loop containing nucleoside triphosphate hydrolases"/>
    <property type="match status" value="1"/>
</dbReference>
<dbReference type="InterPro" id="IPR027417">
    <property type="entry name" value="P-loop_NTPase"/>
</dbReference>
<feature type="region of interest" description="Disordered" evidence="1">
    <location>
        <begin position="1025"/>
        <end position="1046"/>
    </location>
</feature>
<reference evidence="3 4" key="1">
    <citation type="submission" date="2020-06" db="EMBL/GenBank/DDBJ databases">
        <authorList>
            <person name="Li R."/>
            <person name="Bekaert M."/>
        </authorList>
    </citation>
    <scope>NUCLEOTIDE SEQUENCE [LARGE SCALE GENOMIC DNA]</scope>
    <source>
        <strain evidence="4">wild</strain>
    </source>
</reference>
<feature type="compositionally biased region" description="Basic and acidic residues" evidence="1">
    <location>
        <begin position="1241"/>
        <end position="1256"/>
    </location>
</feature>
<protein>
    <recommendedName>
        <fullName evidence="2">AAA+ ATPase domain-containing protein</fullName>
    </recommendedName>
</protein>
<dbReference type="Proteomes" id="UP000507470">
    <property type="component" value="Unassembled WGS sequence"/>
</dbReference>